<dbReference type="Gene3D" id="6.20.20.10">
    <property type="match status" value="1"/>
</dbReference>
<comment type="caution">
    <text evidence="2">The sequence shown here is derived from an EMBL/GenBank/DDBJ whole genome shotgun (WGS) entry which is preliminary data.</text>
</comment>
<organism evidence="2 3">
    <name type="scientific">Pseudomonas syringae pv. actinidiae</name>
    <dbReference type="NCBI Taxonomy" id="103796"/>
    <lineage>
        <taxon>Bacteria</taxon>
        <taxon>Pseudomonadati</taxon>
        <taxon>Pseudomonadota</taxon>
        <taxon>Gammaproteobacteria</taxon>
        <taxon>Pseudomonadales</taxon>
        <taxon>Pseudomonadaceae</taxon>
        <taxon>Pseudomonas</taxon>
        <taxon>Pseudomonas syringae</taxon>
    </lineage>
</organism>
<dbReference type="AlphaFoldDB" id="A0A7Z6XZJ6"/>
<feature type="region of interest" description="Disordered" evidence="1">
    <location>
        <begin position="76"/>
        <end position="104"/>
    </location>
</feature>
<gene>
    <name evidence="2" type="ORF">ALP83_02319</name>
</gene>
<dbReference type="RefSeq" id="WP_122259712.1">
    <property type="nucleotide sequence ID" value="NZ_RBRZ01000112.1"/>
</dbReference>
<accession>A0A7Z6XZJ6</accession>
<evidence type="ECO:0008006" key="4">
    <source>
        <dbReference type="Google" id="ProtNLM"/>
    </source>
</evidence>
<proteinExistence type="predicted"/>
<protein>
    <recommendedName>
        <fullName evidence="4">Prophage PssSM-03</fullName>
    </recommendedName>
</protein>
<evidence type="ECO:0000313" key="3">
    <source>
        <dbReference type="Proteomes" id="UP000281806"/>
    </source>
</evidence>
<reference evidence="2 3" key="1">
    <citation type="submission" date="2018-08" db="EMBL/GenBank/DDBJ databases">
        <title>Recombination of ecologically and evolutionarily significant loci maintains genetic cohesion in the Pseudomonas syringae species complex.</title>
        <authorList>
            <person name="Dillon M."/>
            <person name="Thakur S."/>
            <person name="Almeida R.N.D."/>
            <person name="Weir B.S."/>
            <person name="Guttman D.S."/>
        </authorList>
    </citation>
    <scope>NUCLEOTIDE SEQUENCE [LARGE SCALE GENOMIC DNA]</scope>
    <source>
        <strain evidence="2 3">ICMP 19198</strain>
    </source>
</reference>
<dbReference type="Proteomes" id="UP000281806">
    <property type="component" value="Unassembled WGS sequence"/>
</dbReference>
<evidence type="ECO:0000256" key="1">
    <source>
        <dbReference type="SAM" id="MobiDB-lite"/>
    </source>
</evidence>
<feature type="compositionally biased region" description="Gly residues" evidence="1">
    <location>
        <begin position="95"/>
        <end position="104"/>
    </location>
</feature>
<dbReference type="InterPro" id="IPR036410">
    <property type="entry name" value="HSP_DnaJ_Cys-rich_dom_sf"/>
</dbReference>
<dbReference type="SUPFAM" id="SSF57938">
    <property type="entry name" value="DnaJ/Hsp40 cysteine-rich domain"/>
    <property type="match status" value="1"/>
</dbReference>
<sequence>MKKSHGPAFRKELKPLMECATCRGNGAVSGIFHQLDCTACRGSGWVCQSTGEALPLEDLVPQLNMKLRNMAAELNRARHSQGGAHEQYEQNNRRGVGGSNYTGD</sequence>
<evidence type="ECO:0000313" key="2">
    <source>
        <dbReference type="EMBL" id="RMR53236.1"/>
    </source>
</evidence>
<name>A0A7Z6XZJ6_PSESF</name>
<dbReference type="EMBL" id="RBRZ01000112">
    <property type="protein sequence ID" value="RMR53236.1"/>
    <property type="molecule type" value="Genomic_DNA"/>
</dbReference>